<keyword evidence="2" id="KW-1185">Reference proteome</keyword>
<name>A0AAV7UYC9_PLEWA</name>
<accession>A0AAV7UYC9</accession>
<dbReference type="EMBL" id="JANPWB010000004">
    <property type="protein sequence ID" value="KAJ1193576.1"/>
    <property type="molecule type" value="Genomic_DNA"/>
</dbReference>
<proteinExistence type="predicted"/>
<sequence>MVISLAGTAPVDPTKDPAAQHAVPLSLLQGMWPSQRQYVRPTKLEREMKPHYHAAERRETDGLHWAQWATLLAFKDWTPEQTMWTWQRAHQRNELEVRFDEIENCASD</sequence>
<organism evidence="1 2">
    <name type="scientific">Pleurodeles waltl</name>
    <name type="common">Iberian ribbed newt</name>
    <dbReference type="NCBI Taxonomy" id="8319"/>
    <lineage>
        <taxon>Eukaryota</taxon>
        <taxon>Metazoa</taxon>
        <taxon>Chordata</taxon>
        <taxon>Craniata</taxon>
        <taxon>Vertebrata</taxon>
        <taxon>Euteleostomi</taxon>
        <taxon>Amphibia</taxon>
        <taxon>Batrachia</taxon>
        <taxon>Caudata</taxon>
        <taxon>Salamandroidea</taxon>
        <taxon>Salamandridae</taxon>
        <taxon>Pleurodelinae</taxon>
        <taxon>Pleurodeles</taxon>
    </lineage>
</organism>
<evidence type="ECO:0000313" key="1">
    <source>
        <dbReference type="EMBL" id="KAJ1193576.1"/>
    </source>
</evidence>
<reference evidence="1" key="1">
    <citation type="journal article" date="2022" name="bioRxiv">
        <title>Sequencing and chromosome-scale assembly of the giantPleurodeles waltlgenome.</title>
        <authorList>
            <person name="Brown T."/>
            <person name="Elewa A."/>
            <person name="Iarovenko S."/>
            <person name="Subramanian E."/>
            <person name="Araus A.J."/>
            <person name="Petzold A."/>
            <person name="Susuki M."/>
            <person name="Suzuki K.-i.T."/>
            <person name="Hayashi T."/>
            <person name="Toyoda A."/>
            <person name="Oliveira C."/>
            <person name="Osipova E."/>
            <person name="Leigh N.D."/>
            <person name="Simon A."/>
            <person name="Yun M.H."/>
        </authorList>
    </citation>
    <scope>NUCLEOTIDE SEQUENCE</scope>
    <source>
        <strain evidence="1">20211129_DDA</strain>
        <tissue evidence="1">Liver</tissue>
    </source>
</reference>
<protein>
    <submittedName>
        <fullName evidence="1">Uncharacterized protein</fullName>
    </submittedName>
</protein>
<dbReference type="Proteomes" id="UP001066276">
    <property type="component" value="Chromosome 2_2"/>
</dbReference>
<gene>
    <name evidence="1" type="ORF">NDU88_002872</name>
</gene>
<comment type="caution">
    <text evidence="1">The sequence shown here is derived from an EMBL/GenBank/DDBJ whole genome shotgun (WGS) entry which is preliminary data.</text>
</comment>
<evidence type="ECO:0000313" key="2">
    <source>
        <dbReference type="Proteomes" id="UP001066276"/>
    </source>
</evidence>
<dbReference type="AlphaFoldDB" id="A0AAV7UYC9"/>